<accession>A0A2H9TQQ1</accession>
<sequence length="91" mass="10629">MMRLHPKNSSHQDERSFYHYVLGRQFRTELCEFLQQETPLQTESGKVSRRPCKSCLQLFILLMLSIVSPTYLFCLPDFPLQLDSLGVHVQA</sequence>
<evidence type="ECO:0000256" key="1">
    <source>
        <dbReference type="SAM" id="Phobius"/>
    </source>
</evidence>
<dbReference type="AlphaFoldDB" id="A0A2H9TQQ1"/>
<protein>
    <submittedName>
        <fullName evidence="2">Uncharacterized protein</fullName>
    </submittedName>
</protein>
<name>A0A2H9TQQ1_9FUNG</name>
<keyword evidence="1" id="KW-0812">Transmembrane</keyword>
<keyword evidence="3" id="KW-1185">Reference proteome</keyword>
<evidence type="ECO:0000313" key="2">
    <source>
        <dbReference type="EMBL" id="PJF20046.1"/>
    </source>
</evidence>
<gene>
    <name evidence="2" type="ORF">PSACC_00142</name>
</gene>
<proteinExistence type="predicted"/>
<keyword evidence="1" id="KW-1133">Transmembrane helix</keyword>
<reference evidence="2 3" key="1">
    <citation type="submission" date="2016-10" db="EMBL/GenBank/DDBJ databases">
        <title>The genome of Paramicrosporidium saccamoebae is the missing link in understanding Cryptomycota and Microsporidia evolution.</title>
        <authorList>
            <person name="Quandt C.A."/>
            <person name="Beaudet D."/>
            <person name="Corsaro D."/>
            <person name="Michel R."/>
            <person name="Corradi N."/>
            <person name="James T."/>
        </authorList>
    </citation>
    <scope>NUCLEOTIDE SEQUENCE [LARGE SCALE GENOMIC DNA]</scope>
    <source>
        <strain evidence="2 3">KSL3</strain>
    </source>
</reference>
<comment type="caution">
    <text evidence="2">The sequence shown here is derived from an EMBL/GenBank/DDBJ whole genome shotgun (WGS) entry which is preliminary data.</text>
</comment>
<evidence type="ECO:0000313" key="3">
    <source>
        <dbReference type="Proteomes" id="UP000240830"/>
    </source>
</evidence>
<keyword evidence="1" id="KW-0472">Membrane</keyword>
<feature type="transmembrane region" description="Helical" evidence="1">
    <location>
        <begin position="55"/>
        <end position="73"/>
    </location>
</feature>
<dbReference type="Proteomes" id="UP000240830">
    <property type="component" value="Unassembled WGS sequence"/>
</dbReference>
<dbReference type="EMBL" id="MTSL01000012">
    <property type="protein sequence ID" value="PJF20046.1"/>
    <property type="molecule type" value="Genomic_DNA"/>
</dbReference>
<organism evidence="2 3">
    <name type="scientific">Paramicrosporidium saccamoebae</name>
    <dbReference type="NCBI Taxonomy" id="1246581"/>
    <lineage>
        <taxon>Eukaryota</taxon>
        <taxon>Fungi</taxon>
        <taxon>Fungi incertae sedis</taxon>
        <taxon>Cryptomycota</taxon>
        <taxon>Cryptomycota incertae sedis</taxon>
        <taxon>Paramicrosporidium</taxon>
    </lineage>
</organism>